<dbReference type="PROSITE" id="PS50885">
    <property type="entry name" value="HAMP"/>
    <property type="match status" value="1"/>
</dbReference>
<keyword evidence="5" id="KW-0808">Transferase</keyword>
<dbReference type="PROSITE" id="PS50109">
    <property type="entry name" value="HIS_KIN"/>
    <property type="match status" value="1"/>
</dbReference>
<dbReference type="SUPFAM" id="SSF55874">
    <property type="entry name" value="ATPase domain of HSP90 chaperone/DNA topoisomerase II/histidine kinase"/>
    <property type="match status" value="1"/>
</dbReference>
<name>A0AAJ6BM34_9CAUL</name>
<evidence type="ECO:0000256" key="9">
    <source>
        <dbReference type="ARBA" id="ARBA00023012"/>
    </source>
</evidence>
<dbReference type="AlphaFoldDB" id="A0AAJ6BM34"/>
<evidence type="ECO:0000259" key="13">
    <source>
        <dbReference type="PROSITE" id="PS50885"/>
    </source>
</evidence>
<dbReference type="InterPro" id="IPR003660">
    <property type="entry name" value="HAMP_dom"/>
</dbReference>
<evidence type="ECO:0000256" key="1">
    <source>
        <dbReference type="ARBA" id="ARBA00000085"/>
    </source>
</evidence>
<feature type="transmembrane region" description="Helical" evidence="11">
    <location>
        <begin position="57"/>
        <end position="78"/>
    </location>
</feature>
<dbReference type="SMART" id="SM00304">
    <property type="entry name" value="HAMP"/>
    <property type="match status" value="1"/>
</dbReference>
<dbReference type="InterPro" id="IPR003661">
    <property type="entry name" value="HisK_dim/P_dom"/>
</dbReference>
<organism evidence="14 15">
    <name type="scientific">Candidatus Brevundimonas colombiensis</name>
    <dbReference type="NCBI Taxonomy" id="3121376"/>
    <lineage>
        <taxon>Bacteria</taxon>
        <taxon>Pseudomonadati</taxon>
        <taxon>Pseudomonadota</taxon>
        <taxon>Alphaproteobacteria</taxon>
        <taxon>Caulobacterales</taxon>
        <taxon>Caulobacteraceae</taxon>
        <taxon>Brevundimonas</taxon>
    </lineage>
</organism>
<dbReference type="PANTHER" id="PTHR45436:SF5">
    <property type="entry name" value="SENSOR HISTIDINE KINASE TRCS"/>
    <property type="match status" value="1"/>
</dbReference>
<evidence type="ECO:0000256" key="3">
    <source>
        <dbReference type="ARBA" id="ARBA00012438"/>
    </source>
</evidence>
<evidence type="ECO:0000256" key="10">
    <source>
        <dbReference type="ARBA" id="ARBA00023136"/>
    </source>
</evidence>
<dbReference type="Pfam" id="PF02518">
    <property type="entry name" value="HATPase_c"/>
    <property type="match status" value="1"/>
</dbReference>
<dbReference type="CDD" id="cd06225">
    <property type="entry name" value="HAMP"/>
    <property type="match status" value="1"/>
</dbReference>
<evidence type="ECO:0000256" key="4">
    <source>
        <dbReference type="ARBA" id="ARBA00022553"/>
    </source>
</evidence>
<dbReference type="PANTHER" id="PTHR45436">
    <property type="entry name" value="SENSOR HISTIDINE KINASE YKOH"/>
    <property type="match status" value="1"/>
</dbReference>
<feature type="domain" description="Histidine kinase" evidence="12">
    <location>
        <begin position="142"/>
        <end position="350"/>
    </location>
</feature>
<evidence type="ECO:0000313" key="15">
    <source>
        <dbReference type="Proteomes" id="UP001213664"/>
    </source>
</evidence>
<keyword evidence="4" id="KW-0597">Phosphoprotein</keyword>
<dbReference type="Pfam" id="PF00512">
    <property type="entry name" value="HisKA"/>
    <property type="match status" value="1"/>
</dbReference>
<dbReference type="InterPro" id="IPR003594">
    <property type="entry name" value="HATPase_dom"/>
</dbReference>
<keyword evidence="14" id="KW-0547">Nucleotide-binding</keyword>
<dbReference type="GO" id="GO:0005524">
    <property type="term" value="F:ATP binding"/>
    <property type="evidence" value="ECO:0007669"/>
    <property type="project" value="UniProtKB-KW"/>
</dbReference>
<keyword evidence="10 11" id="KW-0472">Membrane</keyword>
<feature type="transmembrane region" description="Helical" evidence="11">
    <location>
        <begin position="12"/>
        <end position="37"/>
    </location>
</feature>
<dbReference type="GO" id="GO:0000155">
    <property type="term" value="F:phosphorelay sensor kinase activity"/>
    <property type="evidence" value="ECO:0007669"/>
    <property type="project" value="InterPro"/>
</dbReference>
<reference evidence="14" key="1">
    <citation type="submission" date="2023-03" db="EMBL/GenBank/DDBJ databases">
        <title>Andean soil-derived lignocellulolytic bacterial consortium as a source of novel taxa and putative plastic-active enzymes.</title>
        <authorList>
            <person name="Diaz-Garcia L."/>
            <person name="Chuvochina M."/>
            <person name="Feuerriegel G."/>
            <person name="Bunk B."/>
            <person name="Sproer C."/>
            <person name="Streit W.R."/>
            <person name="Rodriguez L.M."/>
            <person name="Overmann J."/>
            <person name="Jimenez D.J."/>
        </authorList>
    </citation>
    <scope>NUCLEOTIDE SEQUENCE</scope>
    <source>
        <strain evidence="14">MAG 833</strain>
    </source>
</reference>
<dbReference type="Gene3D" id="6.10.340.10">
    <property type="match status" value="1"/>
</dbReference>
<dbReference type="Proteomes" id="UP001213664">
    <property type="component" value="Chromosome"/>
</dbReference>
<comment type="catalytic activity">
    <reaction evidence="1">
        <text>ATP + protein L-histidine = ADP + protein N-phospho-L-histidine.</text>
        <dbReference type="EC" id="2.7.13.3"/>
    </reaction>
</comment>
<dbReference type="GO" id="GO:0005886">
    <property type="term" value="C:plasma membrane"/>
    <property type="evidence" value="ECO:0007669"/>
    <property type="project" value="TreeGrafter"/>
</dbReference>
<dbReference type="InterPro" id="IPR036097">
    <property type="entry name" value="HisK_dim/P_sf"/>
</dbReference>
<evidence type="ECO:0000256" key="2">
    <source>
        <dbReference type="ARBA" id="ARBA00004370"/>
    </source>
</evidence>
<dbReference type="InterPro" id="IPR036890">
    <property type="entry name" value="HATPase_C_sf"/>
</dbReference>
<keyword evidence="6 11" id="KW-0812">Transmembrane</keyword>
<evidence type="ECO:0000313" key="14">
    <source>
        <dbReference type="EMBL" id="WEK40699.1"/>
    </source>
</evidence>
<feature type="domain" description="HAMP" evidence="13">
    <location>
        <begin position="80"/>
        <end position="134"/>
    </location>
</feature>
<keyword evidence="14" id="KW-0067">ATP-binding</keyword>
<dbReference type="SMART" id="SM00387">
    <property type="entry name" value="HATPase_c"/>
    <property type="match status" value="1"/>
</dbReference>
<proteinExistence type="predicted"/>
<dbReference type="EMBL" id="CP119326">
    <property type="protein sequence ID" value="WEK40699.1"/>
    <property type="molecule type" value="Genomic_DNA"/>
</dbReference>
<dbReference type="CDD" id="cd00075">
    <property type="entry name" value="HATPase"/>
    <property type="match status" value="1"/>
</dbReference>
<evidence type="ECO:0000256" key="8">
    <source>
        <dbReference type="ARBA" id="ARBA00022989"/>
    </source>
</evidence>
<dbReference type="Gene3D" id="3.30.565.10">
    <property type="entry name" value="Histidine kinase-like ATPase, C-terminal domain"/>
    <property type="match status" value="1"/>
</dbReference>
<keyword evidence="9" id="KW-0902">Two-component regulatory system</keyword>
<dbReference type="InterPro" id="IPR050428">
    <property type="entry name" value="TCS_sensor_his_kinase"/>
</dbReference>
<gene>
    <name evidence="14" type="ORF">P0Y50_03555</name>
</gene>
<evidence type="ECO:0000259" key="12">
    <source>
        <dbReference type="PROSITE" id="PS50109"/>
    </source>
</evidence>
<sequence>MRPPSGLGRNIAIYMSVVTTLGLCISTVGSYFIYGWLFTKYPDYLGLSAWSLQPIDILVTLGFILLSVALSMAAALQLSKRIARPLSSLALAARQIKSGDLTARAAADDRSLGEATEMVENFNAMAERLENVADNLATWNASIAHELRTPVTILLGRLQGVADGLFELDDALLASLIKQIEGLARLIEDLRVVSLANSGHLHLRFEAVDMGEVVGDLRGAVDPALTEAGFRILWSLDRLPAECDPFRVRQAVLALIDNARKHATPGLLRVSVEPRDEHAAIAVSDVGPGLSPAAAQRLFEPFTRGDTGGEGSGLGLSVVRAVAAAHGGELRCRLNAHGGSTFELLLPAAQTDQAIRSTP</sequence>
<evidence type="ECO:0000256" key="11">
    <source>
        <dbReference type="SAM" id="Phobius"/>
    </source>
</evidence>
<comment type="subcellular location">
    <subcellularLocation>
        <location evidence="2">Membrane</location>
    </subcellularLocation>
</comment>
<accession>A0AAJ6BM34</accession>
<dbReference type="InterPro" id="IPR004358">
    <property type="entry name" value="Sig_transdc_His_kin-like_C"/>
</dbReference>
<dbReference type="EC" id="2.7.13.3" evidence="3"/>
<keyword evidence="7" id="KW-0418">Kinase</keyword>
<dbReference type="Gene3D" id="1.10.287.130">
    <property type="match status" value="1"/>
</dbReference>
<dbReference type="CDD" id="cd00082">
    <property type="entry name" value="HisKA"/>
    <property type="match status" value="1"/>
</dbReference>
<dbReference type="Pfam" id="PF00672">
    <property type="entry name" value="HAMP"/>
    <property type="match status" value="1"/>
</dbReference>
<dbReference type="SMART" id="SM00388">
    <property type="entry name" value="HisKA"/>
    <property type="match status" value="1"/>
</dbReference>
<dbReference type="SUPFAM" id="SSF158472">
    <property type="entry name" value="HAMP domain-like"/>
    <property type="match status" value="1"/>
</dbReference>
<evidence type="ECO:0000256" key="5">
    <source>
        <dbReference type="ARBA" id="ARBA00022679"/>
    </source>
</evidence>
<evidence type="ECO:0000256" key="6">
    <source>
        <dbReference type="ARBA" id="ARBA00022692"/>
    </source>
</evidence>
<dbReference type="SUPFAM" id="SSF47384">
    <property type="entry name" value="Homodimeric domain of signal transducing histidine kinase"/>
    <property type="match status" value="1"/>
</dbReference>
<dbReference type="PRINTS" id="PR00344">
    <property type="entry name" value="BCTRLSENSOR"/>
</dbReference>
<evidence type="ECO:0000256" key="7">
    <source>
        <dbReference type="ARBA" id="ARBA00022777"/>
    </source>
</evidence>
<protein>
    <recommendedName>
        <fullName evidence="3">histidine kinase</fullName>
        <ecNumber evidence="3">2.7.13.3</ecNumber>
    </recommendedName>
</protein>
<keyword evidence="8 11" id="KW-1133">Transmembrane helix</keyword>
<dbReference type="InterPro" id="IPR005467">
    <property type="entry name" value="His_kinase_dom"/>
</dbReference>